<reference evidence="2 3" key="1">
    <citation type="submission" date="2018-02" db="EMBL/GenBank/DDBJ databases">
        <title>Corynebacterium alimpuense sp. nov., a marine obligate actinomycete isolated from sediments of Valparaiso bay, Chile.</title>
        <authorList>
            <person name="Claverias F."/>
            <person name="Gonzales-Siles L."/>
            <person name="Salva-Serra F."/>
            <person name="Inganaes E."/>
            <person name="Molin K."/>
            <person name="Cumsille A."/>
            <person name="Undabarrena A."/>
            <person name="Couve E."/>
            <person name="Moore E.R.B."/>
            <person name="Gomila M."/>
            <person name="Camara B."/>
        </authorList>
    </citation>
    <scope>NUCLEOTIDE SEQUENCE [LARGE SCALE GENOMIC DNA]</scope>
    <source>
        <strain evidence="2 3">CCUG 69366</strain>
    </source>
</reference>
<dbReference type="Gene3D" id="3.40.50.1820">
    <property type="entry name" value="alpha/beta hydrolase"/>
    <property type="match status" value="1"/>
</dbReference>
<dbReference type="SUPFAM" id="SSF53474">
    <property type="entry name" value="alpha/beta-Hydrolases"/>
    <property type="match status" value="1"/>
</dbReference>
<sequence>MKLLHSIAAPIAAASIAAGMLVAPTAGASELSATAINNGVELSTISQMTDAVTDSSPEWYQIASTEERIIALNAYSPSMGRDIPLAVITPDGTFGQDRPTIYLLNGAGGAEQDMDWISSGEALEAYADKDVNVVIPMQGAFSYYVDWLDQNLDTPYLQGPQMWETFLLRELPGAIEPTMSASNYRGIAGMSMSATSSLLLAGKAPGFYDAVGSYSGCAATSDFASYTMADITVNRGGASAAQMLGPVGGEYNRANDALVLSEGLRGSEIYVSNATGLAGEREMPGYYIEQGVDPVAASAGAATLIVEGGVIEAATNTCTHNLQAKLNSQGIDATFNLRPTGSHSWSYWQDDLIESWPTFARGFDM</sequence>
<dbReference type="OrthoDB" id="4510758at2"/>
<evidence type="ECO:0000313" key="3">
    <source>
        <dbReference type="Proteomes" id="UP000266975"/>
    </source>
</evidence>
<dbReference type="AlphaFoldDB" id="A0A3M8K756"/>
<name>A0A3M8K756_9CORY</name>
<evidence type="ECO:0000256" key="1">
    <source>
        <dbReference type="SAM" id="SignalP"/>
    </source>
</evidence>
<dbReference type="EMBL" id="PTJO01000004">
    <property type="protein sequence ID" value="RNE48986.1"/>
    <property type="molecule type" value="Genomic_DNA"/>
</dbReference>
<proteinExistence type="predicted"/>
<dbReference type="InterPro" id="IPR029058">
    <property type="entry name" value="AB_hydrolase_fold"/>
</dbReference>
<dbReference type="PANTHER" id="PTHR48098:SF1">
    <property type="entry name" value="DIACYLGLYCEROL ACYLTRANSFERASE_MYCOLYLTRANSFERASE AG85A"/>
    <property type="match status" value="1"/>
</dbReference>
<dbReference type="RefSeq" id="WP_123048121.1">
    <property type="nucleotide sequence ID" value="NZ_PTJO01000004.1"/>
</dbReference>
<evidence type="ECO:0000313" key="2">
    <source>
        <dbReference type="EMBL" id="RNE48986.1"/>
    </source>
</evidence>
<dbReference type="Pfam" id="PF00756">
    <property type="entry name" value="Esterase"/>
    <property type="match status" value="1"/>
</dbReference>
<feature type="signal peptide" evidence="1">
    <location>
        <begin position="1"/>
        <end position="28"/>
    </location>
</feature>
<dbReference type="InterPro" id="IPR050583">
    <property type="entry name" value="Mycobacterial_A85_antigen"/>
</dbReference>
<comment type="caution">
    <text evidence="2">The sequence shown here is derived from an EMBL/GenBank/DDBJ whole genome shotgun (WGS) entry which is preliminary data.</text>
</comment>
<accession>A0A3M8K756</accession>
<protein>
    <submittedName>
        <fullName evidence="2">Esterase</fullName>
    </submittedName>
</protein>
<dbReference type="PANTHER" id="PTHR48098">
    <property type="entry name" value="ENTEROCHELIN ESTERASE-RELATED"/>
    <property type="match status" value="1"/>
</dbReference>
<gene>
    <name evidence="2" type="ORF">C5L39_06800</name>
</gene>
<dbReference type="InterPro" id="IPR000801">
    <property type="entry name" value="Esterase-like"/>
</dbReference>
<dbReference type="Proteomes" id="UP000266975">
    <property type="component" value="Unassembled WGS sequence"/>
</dbReference>
<keyword evidence="3" id="KW-1185">Reference proteome</keyword>
<keyword evidence="1" id="KW-0732">Signal</keyword>
<feature type="chain" id="PRO_5018213502" evidence="1">
    <location>
        <begin position="29"/>
        <end position="365"/>
    </location>
</feature>
<organism evidence="2 3">
    <name type="scientific">Corynebacterium alimapuense</name>
    <dbReference type="NCBI Taxonomy" id="1576874"/>
    <lineage>
        <taxon>Bacteria</taxon>
        <taxon>Bacillati</taxon>
        <taxon>Actinomycetota</taxon>
        <taxon>Actinomycetes</taxon>
        <taxon>Mycobacteriales</taxon>
        <taxon>Corynebacteriaceae</taxon>
        <taxon>Corynebacterium</taxon>
    </lineage>
</organism>
<dbReference type="GO" id="GO:0016747">
    <property type="term" value="F:acyltransferase activity, transferring groups other than amino-acyl groups"/>
    <property type="evidence" value="ECO:0007669"/>
    <property type="project" value="TreeGrafter"/>
</dbReference>